<dbReference type="VEuPathDB" id="VectorBase:HLOH_054133"/>
<sequence length="96" mass="10714">MQVDGMPAPLSGLKAVVRDDAVSHVVGGYDGFRPLSSTEPTDMYVAGEFDDFATVSSVELYDIEARQWYLAPYLRVPLSTSWISHDVPDPEYWLSE</sequence>
<dbReference type="Proteomes" id="UP000821853">
    <property type="component" value="Chromosome 1"/>
</dbReference>
<comment type="caution">
    <text evidence="1">The sequence shown here is derived from an EMBL/GenBank/DDBJ whole genome shotgun (WGS) entry which is preliminary data.</text>
</comment>
<reference evidence="1 2" key="1">
    <citation type="journal article" date="2020" name="Cell">
        <title>Large-Scale Comparative Analyses of Tick Genomes Elucidate Their Genetic Diversity and Vector Capacities.</title>
        <authorList>
            <consortium name="Tick Genome and Microbiome Consortium (TIGMIC)"/>
            <person name="Jia N."/>
            <person name="Wang J."/>
            <person name="Shi W."/>
            <person name="Du L."/>
            <person name="Sun Y."/>
            <person name="Zhan W."/>
            <person name="Jiang J.F."/>
            <person name="Wang Q."/>
            <person name="Zhang B."/>
            <person name="Ji P."/>
            <person name="Bell-Sakyi L."/>
            <person name="Cui X.M."/>
            <person name="Yuan T.T."/>
            <person name="Jiang B.G."/>
            <person name="Yang W.F."/>
            <person name="Lam T.T."/>
            <person name="Chang Q.C."/>
            <person name="Ding S.J."/>
            <person name="Wang X.J."/>
            <person name="Zhu J.G."/>
            <person name="Ruan X.D."/>
            <person name="Zhao L."/>
            <person name="Wei J.T."/>
            <person name="Ye R.Z."/>
            <person name="Que T.C."/>
            <person name="Du C.H."/>
            <person name="Zhou Y.H."/>
            <person name="Cheng J.X."/>
            <person name="Dai P.F."/>
            <person name="Guo W.B."/>
            <person name="Han X.H."/>
            <person name="Huang E.J."/>
            <person name="Li L.F."/>
            <person name="Wei W."/>
            <person name="Gao Y.C."/>
            <person name="Liu J.Z."/>
            <person name="Shao H.Z."/>
            <person name="Wang X."/>
            <person name="Wang C.C."/>
            <person name="Yang T.C."/>
            <person name="Huo Q.B."/>
            <person name="Li W."/>
            <person name="Chen H.Y."/>
            <person name="Chen S.E."/>
            <person name="Zhou L.G."/>
            <person name="Ni X.B."/>
            <person name="Tian J.H."/>
            <person name="Sheng Y."/>
            <person name="Liu T."/>
            <person name="Pan Y.S."/>
            <person name="Xia L.Y."/>
            <person name="Li J."/>
            <person name="Zhao F."/>
            <person name="Cao W.C."/>
        </authorList>
    </citation>
    <scope>NUCLEOTIDE SEQUENCE [LARGE SCALE GENOMIC DNA]</scope>
    <source>
        <strain evidence="1">HaeL-2018</strain>
    </source>
</reference>
<gene>
    <name evidence="1" type="ORF">HPB48_002836</name>
</gene>
<dbReference type="Gene3D" id="2.120.10.80">
    <property type="entry name" value="Kelch-type beta propeller"/>
    <property type="match status" value="1"/>
</dbReference>
<dbReference type="EMBL" id="JABSTR010000001">
    <property type="protein sequence ID" value="KAH9360802.1"/>
    <property type="molecule type" value="Genomic_DNA"/>
</dbReference>
<protein>
    <recommendedName>
        <fullName evidence="3">Kelch repeat protein</fullName>
    </recommendedName>
</protein>
<keyword evidence="2" id="KW-1185">Reference proteome</keyword>
<dbReference type="SUPFAM" id="SSF117281">
    <property type="entry name" value="Kelch motif"/>
    <property type="match status" value="1"/>
</dbReference>
<evidence type="ECO:0000313" key="1">
    <source>
        <dbReference type="EMBL" id="KAH9360802.1"/>
    </source>
</evidence>
<evidence type="ECO:0008006" key="3">
    <source>
        <dbReference type="Google" id="ProtNLM"/>
    </source>
</evidence>
<dbReference type="AlphaFoldDB" id="A0A9J6FCR8"/>
<organism evidence="1 2">
    <name type="scientific">Haemaphysalis longicornis</name>
    <name type="common">Bush tick</name>
    <dbReference type="NCBI Taxonomy" id="44386"/>
    <lineage>
        <taxon>Eukaryota</taxon>
        <taxon>Metazoa</taxon>
        <taxon>Ecdysozoa</taxon>
        <taxon>Arthropoda</taxon>
        <taxon>Chelicerata</taxon>
        <taxon>Arachnida</taxon>
        <taxon>Acari</taxon>
        <taxon>Parasitiformes</taxon>
        <taxon>Ixodida</taxon>
        <taxon>Ixodoidea</taxon>
        <taxon>Ixodidae</taxon>
        <taxon>Haemaphysalinae</taxon>
        <taxon>Haemaphysalis</taxon>
    </lineage>
</organism>
<accession>A0A9J6FCR8</accession>
<name>A0A9J6FCR8_HAELO</name>
<evidence type="ECO:0000313" key="2">
    <source>
        <dbReference type="Proteomes" id="UP000821853"/>
    </source>
</evidence>
<proteinExistence type="predicted"/>
<dbReference type="InterPro" id="IPR015915">
    <property type="entry name" value="Kelch-typ_b-propeller"/>
</dbReference>